<name>A0A182IQA3_ANOAO</name>
<sequence length="235" mass="26511">MVNSIQDKFQTKHVFRDNIIQDVQQRYGSFCTSRKSLIEQEKERFEFFDDLELEEAAQKGAQEVPFPALTQAQLDLIHRKLRSGNEVVADKFNLKIRGQCIGVPHGAKISSNRPAEIDRTYLALRLFRFVLDRQRGGGHVAVLGRRHDAAQAATVEHEHGGAALESRIATLALPVAIARLAQRHISVGVFIAEGWWGAEETRRRAGLRVNENHYHCHSVRHGHENTGYECTTVAT</sequence>
<protein>
    <submittedName>
        <fullName evidence="1">Uncharacterized protein</fullName>
    </submittedName>
</protein>
<evidence type="ECO:0000313" key="1">
    <source>
        <dbReference type="EnsemblMetazoa" id="AATE003430-PA.1"/>
    </source>
</evidence>
<accession>A0A182IQA3</accession>
<organism evidence="1">
    <name type="scientific">Anopheles atroparvus</name>
    <name type="common">European mosquito</name>
    <dbReference type="NCBI Taxonomy" id="41427"/>
    <lineage>
        <taxon>Eukaryota</taxon>
        <taxon>Metazoa</taxon>
        <taxon>Ecdysozoa</taxon>
        <taxon>Arthropoda</taxon>
        <taxon>Hexapoda</taxon>
        <taxon>Insecta</taxon>
        <taxon>Pterygota</taxon>
        <taxon>Neoptera</taxon>
        <taxon>Endopterygota</taxon>
        <taxon>Diptera</taxon>
        <taxon>Nematocera</taxon>
        <taxon>Culicoidea</taxon>
        <taxon>Culicidae</taxon>
        <taxon>Anophelinae</taxon>
        <taxon>Anopheles</taxon>
    </lineage>
</organism>
<proteinExistence type="predicted"/>
<dbReference type="AlphaFoldDB" id="A0A182IQA3"/>
<reference evidence="1" key="1">
    <citation type="submission" date="2022-08" db="UniProtKB">
        <authorList>
            <consortium name="EnsemblMetazoa"/>
        </authorList>
    </citation>
    <scope>IDENTIFICATION</scope>
    <source>
        <strain evidence="1">EBRO</strain>
    </source>
</reference>
<dbReference type="VEuPathDB" id="VectorBase:AATE003430"/>
<dbReference type="EnsemblMetazoa" id="AATE003430-RA">
    <property type="protein sequence ID" value="AATE003430-PA.1"/>
    <property type="gene ID" value="AATE003430"/>
</dbReference>